<comment type="caution">
    <text evidence="5">The sequence shown here is derived from an EMBL/GenBank/DDBJ whole genome shotgun (WGS) entry which is preliminary data.</text>
</comment>
<proteinExistence type="inferred from homology"/>
<dbReference type="Pfam" id="PF06874">
    <property type="entry name" value="FBPase_2"/>
    <property type="match status" value="1"/>
</dbReference>
<evidence type="ECO:0000313" key="6">
    <source>
        <dbReference type="Proteomes" id="UP000005945"/>
    </source>
</evidence>
<keyword evidence="1 4" id="KW-0378">Hydrolase</keyword>
<dbReference type="HOGENOM" id="CLU_028392_2_0_9"/>
<reference evidence="5 6" key="2">
    <citation type="submission" date="2007-09" db="EMBL/GenBank/DDBJ databases">
        <authorList>
            <person name="Fulton L."/>
            <person name="Clifton S."/>
            <person name="Fulton B."/>
            <person name="Xu J."/>
            <person name="Minx P."/>
            <person name="Pepin K.H."/>
            <person name="Johnson M."/>
            <person name="Thiruvilangam P."/>
            <person name="Bhonagiri V."/>
            <person name="Nash W.E."/>
            <person name="Mardis E.R."/>
            <person name="Wilson R.K."/>
        </authorList>
    </citation>
    <scope>NUCLEOTIDE SEQUENCE [LARGE SCALE GENOMIC DNA]</scope>
    <source>
        <strain evidence="5 6">M21/2</strain>
    </source>
</reference>
<reference evidence="5 6" key="1">
    <citation type="submission" date="2007-09" db="EMBL/GenBank/DDBJ databases">
        <title>Draft genome sequence of Faecalibacterium prausnitzii M21/2.</title>
        <authorList>
            <person name="Sudarsanam P."/>
            <person name="Ley R."/>
            <person name="Guruge J."/>
            <person name="Turnbaugh P.J."/>
            <person name="Mahowald M."/>
            <person name="Liep D."/>
            <person name="Gordon J."/>
        </authorList>
    </citation>
    <scope>NUCLEOTIDE SEQUENCE [LARGE SCALE GENOMIC DNA]</scope>
    <source>
        <strain evidence="5 6">M21/2</strain>
    </source>
</reference>
<dbReference type="GO" id="GO:0006094">
    <property type="term" value="P:gluconeogenesis"/>
    <property type="evidence" value="ECO:0007669"/>
    <property type="project" value="UniProtKB-UniRule"/>
</dbReference>
<evidence type="ECO:0000256" key="4">
    <source>
        <dbReference type="HAMAP-Rule" id="MF_01854"/>
    </source>
</evidence>
<evidence type="ECO:0000256" key="3">
    <source>
        <dbReference type="ARBA" id="ARBA00023277"/>
    </source>
</evidence>
<dbReference type="AlphaFoldDB" id="A8SEW9"/>
<comment type="catalytic activity">
    <reaction evidence="4">
        <text>beta-D-fructose 1,6-bisphosphate + H2O = beta-D-fructose 6-phosphate + phosphate</text>
        <dbReference type="Rhea" id="RHEA:11064"/>
        <dbReference type="ChEBI" id="CHEBI:15377"/>
        <dbReference type="ChEBI" id="CHEBI:32966"/>
        <dbReference type="ChEBI" id="CHEBI:43474"/>
        <dbReference type="ChEBI" id="CHEBI:57634"/>
        <dbReference type="EC" id="3.1.3.11"/>
    </reaction>
</comment>
<name>A8SEW9_9FIRM</name>
<comment type="pathway">
    <text evidence="4">Carbohydrate biosynthesis; gluconeogenesis.</text>
</comment>
<accession>A8SEW9</accession>
<gene>
    <name evidence="4" type="primary">fbp</name>
    <name evidence="5" type="ORF">FAEPRAM212_02584</name>
</gene>
<dbReference type="Gene3D" id="3.60.21.10">
    <property type="match status" value="1"/>
</dbReference>
<evidence type="ECO:0000256" key="2">
    <source>
        <dbReference type="ARBA" id="ARBA00023211"/>
    </source>
</evidence>
<dbReference type="GO" id="GO:0042132">
    <property type="term" value="F:fructose 1,6-bisphosphate 1-phosphatase activity"/>
    <property type="evidence" value="ECO:0007669"/>
    <property type="project" value="UniProtKB-UniRule"/>
</dbReference>
<dbReference type="EC" id="3.1.3.11" evidence="4"/>
<dbReference type="InterPro" id="IPR029052">
    <property type="entry name" value="Metallo-depent_PP-like"/>
</dbReference>
<evidence type="ECO:0000256" key="1">
    <source>
        <dbReference type="ARBA" id="ARBA00022801"/>
    </source>
</evidence>
<dbReference type="EMBL" id="ABED02000029">
    <property type="protein sequence ID" value="EDP19802.1"/>
    <property type="molecule type" value="Genomic_DNA"/>
</dbReference>
<dbReference type="Proteomes" id="UP000005945">
    <property type="component" value="Unassembled WGS sequence"/>
</dbReference>
<dbReference type="SUPFAM" id="SSF56300">
    <property type="entry name" value="Metallo-dependent phosphatases"/>
    <property type="match status" value="1"/>
</dbReference>
<dbReference type="InterPro" id="IPR009164">
    <property type="entry name" value="FBPtase_class3"/>
</dbReference>
<protein>
    <recommendedName>
        <fullName evidence="4">Fructose-1,6-bisphosphatase class 3</fullName>
        <shortName evidence="4">FBPase class 3</shortName>
        <ecNumber evidence="4">3.1.3.11</ecNumber>
    </recommendedName>
    <alternativeName>
        <fullName evidence="4">D-fructose-1,6-bisphosphate 1-phosphohydrolase class 3</fullName>
    </alternativeName>
</protein>
<sequence>MMEETMRTETDEIRDNLKYLTLLARDYPSQAAAASEIISTQALLKLPKGTEHFMSDLHGENEAFVHILNSASGVIREKVDAVLGDTMPEAARAELATLIYYPTEKLPQLKARCTTEDALEQWYTQTLLQLIDICRLVSSKHTRDHVRGCLPSSCGYILDELLHAHFEDHDKDLYYGQIVGSIIENGRADRFIVRLCELIKHLAVDKLHIVGDLFDRGPRPDIILDLLMRHHNVDIQWGNHDVVWMGAAAGSPICICTVLKTTLAYHNHGMLEDCYGINLRHLQRMAEQFYGEDDLSIWMPHTDAARGPYTEGMLHRCAVMHKAISILMFKLECQVIDRNPDFQMQGRDYLRRIDWDAHTVQVGEKSYPLRDTSFPTVDPADPAKLNPDEQLVLHKLVQSFRQSERLQQHIEFLYAKGSVYHIENGNLLYHGAVPMNTKGGFAVEHFEGRRYSGRALMDYCDARARRGYYGAEGSAARQSGQDFLWYLWCGKLSPLFGRSAMTTFERLYIADSATHTEVKDPYYSWYNDEAACRRILAEFGLPGTSHIVNGHVPVQEKNGESPIKGGGRLVVIDGGFCRAYHEKTGIAGYTLVYSSRTMSLRTHQPFESAEKAVRENLDILSQKNILETENHRILVEDTDEGEVLRERVHDLKQLVTAYQLGWIPEARCEDHVW</sequence>
<comment type="similarity">
    <text evidence="4">Belongs to the FBPase class 3 family.</text>
</comment>
<keyword evidence="2 4" id="KW-0464">Manganese</keyword>
<dbReference type="UniPathway" id="UPA00138"/>
<organism evidence="5 6">
    <name type="scientific">Faecalibacterium prausnitzii M21/2</name>
    <dbReference type="NCBI Taxonomy" id="411485"/>
    <lineage>
        <taxon>Bacteria</taxon>
        <taxon>Bacillati</taxon>
        <taxon>Bacillota</taxon>
        <taxon>Clostridia</taxon>
        <taxon>Eubacteriales</taxon>
        <taxon>Oscillospiraceae</taxon>
        <taxon>Faecalibacterium</taxon>
    </lineage>
</organism>
<evidence type="ECO:0000313" key="5">
    <source>
        <dbReference type="EMBL" id="EDP19802.1"/>
    </source>
</evidence>
<dbReference type="HAMAP" id="MF_01854">
    <property type="entry name" value="FBPase_class3"/>
    <property type="match status" value="1"/>
</dbReference>
<keyword evidence="3 4" id="KW-0119">Carbohydrate metabolism</keyword>
<dbReference type="CDD" id="cd00838">
    <property type="entry name" value="MPP_superfamily"/>
    <property type="match status" value="1"/>
</dbReference>
<comment type="cofactor">
    <cofactor evidence="4">
        <name>Mn(2+)</name>
        <dbReference type="ChEBI" id="CHEBI:29035"/>
    </cofactor>
</comment>